<dbReference type="AlphaFoldDB" id="A0A3F3H2Q8"/>
<evidence type="ECO:0000256" key="1">
    <source>
        <dbReference type="ARBA" id="ARBA00004141"/>
    </source>
</evidence>
<dbReference type="Pfam" id="PF13520">
    <property type="entry name" value="AA_permease_2"/>
    <property type="match status" value="1"/>
</dbReference>
<proteinExistence type="predicted"/>
<feature type="transmembrane region" description="Helical" evidence="6">
    <location>
        <begin position="262"/>
        <end position="286"/>
    </location>
</feature>
<evidence type="ECO:0000256" key="2">
    <source>
        <dbReference type="ARBA" id="ARBA00022448"/>
    </source>
</evidence>
<sequence>MQLLKRAFARESAAGYLEKDQQMERVLTTKDLIGLGVGTVIGSGIFILPGHEAANNAGPAVSIAFLVAAIFSGICGMAFAEFSSAMPVAGSAYSYGSVIYGEVIGWVLGWSLILEYFLAVSAIATGFSAYFNNLLGQMGWALPKALQAGPGAGGVVNLMAVVIILISAAILFAGVSQSKKIENAGVVLKVAIIALFIIGGLFFVKGHNYADFYPKQFQTGVFGLGGLTAATASIIFSFLGFDTIAAHAAEVKNPTKTMSRGILGTVAISAVLYTLFSIVLTGIVNYKNLGVDDPAAFALQAVKQTQFSVVITIGALIGMFTAVLALIFASSRLAYSFGRDGLLPRGLGKVAGPHRLPVNALILAVVVEAFLAGLVPLSTLANLINIGTLTAFMFISFGVLFLRKRQDLKHDGFKMPFYPVLPVIAAGLSLLLILRLPAETLKMYGVWVVIGLIWYFTYGIRHSSLNQIEK</sequence>
<dbReference type="PIRSF" id="PIRSF006060">
    <property type="entry name" value="AA_transporter"/>
    <property type="match status" value="1"/>
</dbReference>
<organism evidence="7">
    <name type="scientific">Fructobacillus tropaeoli</name>
    <dbReference type="NCBI Taxonomy" id="709323"/>
    <lineage>
        <taxon>Bacteria</taxon>
        <taxon>Bacillati</taxon>
        <taxon>Bacillota</taxon>
        <taxon>Bacilli</taxon>
        <taxon>Lactobacillales</taxon>
        <taxon>Lactobacillaceae</taxon>
        <taxon>Fructobacillus</taxon>
    </lineage>
</organism>
<dbReference type="RefSeq" id="WP_059393701.1">
    <property type="nucleotide sequence ID" value="NZ_CAUZLZ010000004.1"/>
</dbReference>
<dbReference type="Gene3D" id="1.20.1740.10">
    <property type="entry name" value="Amino acid/polyamine transporter I"/>
    <property type="match status" value="1"/>
</dbReference>
<feature type="transmembrane region" description="Helical" evidence="6">
    <location>
        <begin position="151"/>
        <end position="174"/>
    </location>
</feature>
<dbReference type="STRING" id="709323.GCA_001047135_00812"/>
<feature type="transmembrane region" description="Helical" evidence="6">
    <location>
        <begin position="444"/>
        <end position="460"/>
    </location>
</feature>
<gene>
    <name evidence="7" type="ORF">FTRO_0040020</name>
</gene>
<evidence type="ECO:0000256" key="5">
    <source>
        <dbReference type="ARBA" id="ARBA00023136"/>
    </source>
</evidence>
<dbReference type="PANTHER" id="PTHR43243">
    <property type="entry name" value="INNER MEMBRANE TRANSPORTER YGJI-RELATED"/>
    <property type="match status" value="1"/>
</dbReference>
<dbReference type="GO" id="GO:0016020">
    <property type="term" value="C:membrane"/>
    <property type="evidence" value="ECO:0007669"/>
    <property type="project" value="UniProtKB-SubCell"/>
</dbReference>
<keyword evidence="3 6" id="KW-0812">Transmembrane</keyword>
<keyword evidence="2" id="KW-0813">Transport</keyword>
<evidence type="ECO:0000313" key="7">
    <source>
        <dbReference type="EMBL" id="GAP04267.1"/>
    </source>
</evidence>
<name>A0A3F3H2Q8_9LACO</name>
<evidence type="ECO:0000256" key="3">
    <source>
        <dbReference type="ARBA" id="ARBA00022692"/>
    </source>
</evidence>
<feature type="transmembrane region" description="Helical" evidence="6">
    <location>
        <begin position="186"/>
        <end position="204"/>
    </location>
</feature>
<feature type="transmembrane region" description="Helical" evidence="6">
    <location>
        <begin position="415"/>
        <end position="438"/>
    </location>
</feature>
<dbReference type="Proteomes" id="UP000064514">
    <property type="component" value="Unassembled WGS sequence"/>
</dbReference>
<feature type="transmembrane region" description="Helical" evidence="6">
    <location>
        <begin position="356"/>
        <end position="377"/>
    </location>
</feature>
<evidence type="ECO:0000256" key="4">
    <source>
        <dbReference type="ARBA" id="ARBA00022989"/>
    </source>
</evidence>
<keyword evidence="5 6" id="KW-0472">Membrane</keyword>
<feature type="transmembrane region" description="Helical" evidence="6">
    <location>
        <begin position="32"/>
        <end position="48"/>
    </location>
</feature>
<feature type="transmembrane region" description="Helical" evidence="6">
    <location>
        <begin position="103"/>
        <end position="131"/>
    </location>
</feature>
<reference evidence="7" key="1">
    <citation type="journal article" date="2015" name="BMC Genomics">
        <title>Comparative genomics of Fructobacillus spp. and Leuconostoc spp. reveals niche-specific evolution of Fructobacillus spp.</title>
        <authorList>
            <person name="Endo A."/>
            <person name="Tanizawa Y."/>
            <person name="Tanaka N."/>
            <person name="Maeno S."/>
            <person name="Kumar H."/>
            <person name="Shiwa Y."/>
            <person name="Okada S."/>
            <person name="Yoshikawa H."/>
            <person name="Dicks L."/>
            <person name="Nakagawa J."/>
            <person name="Arita M."/>
        </authorList>
    </citation>
    <scope>NUCLEOTIDE SEQUENCE [LARGE SCALE GENOMIC DNA]</scope>
    <source>
        <strain evidence="7">F214-1</strain>
    </source>
</reference>
<feature type="transmembrane region" description="Helical" evidence="6">
    <location>
        <begin position="60"/>
        <end position="82"/>
    </location>
</feature>
<feature type="transmembrane region" description="Helical" evidence="6">
    <location>
        <begin position="383"/>
        <end position="403"/>
    </location>
</feature>
<dbReference type="InterPro" id="IPR002293">
    <property type="entry name" value="AA/rel_permease1"/>
</dbReference>
<comment type="subcellular location">
    <subcellularLocation>
        <location evidence="1">Membrane</location>
        <topology evidence="1">Multi-pass membrane protein</topology>
    </subcellularLocation>
</comment>
<feature type="transmembrane region" description="Helical" evidence="6">
    <location>
        <begin position="306"/>
        <end position="335"/>
    </location>
</feature>
<keyword evidence="4 6" id="KW-1133">Transmembrane helix</keyword>
<dbReference type="EMBL" id="DF968081">
    <property type="protein sequence ID" value="GAP04267.1"/>
    <property type="molecule type" value="Genomic_DNA"/>
</dbReference>
<dbReference type="PANTHER" id="PTHR43243:SF4">
    <property type="entry name" value="CATIONIC AMINO ACID TRANSPORTER 4"/>
    <property type="match status" value="1"/>
</dbReference>
<protein>
    <submittedName>
        <fullName evidence="7">Amino acid transporter</fullName>
    </submittedName>
</protein>
<evidence type="ECO:0000256" key="6">
    <source>
        <dbReference type="SAM" id="Phobius"/>
    </source>
</evidence>
<accession>A0A3F3H2Q8</accession>
<dbReference type="GO" id="GO:0015171">
    <property type="term" value="F:amino acid transmembrane transporter activity"/>
    <property type="evidence" value="ECO:0007669"/>
    <property type="project" value="TreeGrafter"/>
</dbReference>
<feature type="transmembrane region" description="Helical" evidence="6">
    <location>
        <begin position="216"/>
        <end position="241"/>
    </location>
</feature>